<proteinExistence type="predicted"/>
<gene>
    <name evidence="1" type="ORF">MAL03_20665</name>
</gene>
<accession>A0AAE9KAF1</accession>
<geneLocation type="plasmid" evidence="1 2">
    <name>p2_LIP1512017</name>
</geneLocation>
<name>A0AAE9KAF1_9LEPT</name>
<sequence>MEEKKYYISVGEPWDFTGPDGENIIKGEILKIINQDCLLFKMNHHIEIKNMKGNIMVLFSRHRDNNFYETVEHLDWTVNGGLLVTDEYENMNEKELEKNSIFSIIGGLHIEPEPRKN</sequence>
<reference evidence="1" key="1">
    <citation type="submission" date="2022-02" db="EMBL/GenBank/DDBJ databases">
        <title>The genetically variable rfb locus in Leptospira is a mobile cassette and a molecular signature of serovar identity.</title>
        <authorList>
            <person name="Nieves C."/>
            <person name="Vincent A.T."/>
            <person name="Zarantonelli L."/>
            <person name="Picardeau M."/>
            <person name="Veyrier F.J."/>
            <person name="Buschiazzo A."/>
        </authorList>
    </citation>
    <scope>NUCLEOTIDE SEQUENCE</scope>
    <source>
        <strain evidence="1">IP1512017</strain>
        <plasmid evidence="1">p2_LIP1512017</plasmid>
    </source>
</reference>
<keyword evidence="1" id="KW-0614">Plasmid</keyword>
<evidence type="ECO:0000313" key="2">
    <source>
        <dbReference type="Proteomes" id="UP000829829"/>
    </source>
</evidence>
<organism evidence="1 2">
    <name type="scientific">Leptospira noguchii</name>
    <dbReference type="NCBI Taxonomy" id="28182"/>
    <lineage>
        <taxon>Bacteria</taxon>
        <taxon>Pseudomonadati</taxon>
        <taxon>Spirochaetota</taxon>
        <taxon>Spirochaetia</taxon>
        <taxon>Leptospirales</taxon>
        <taxon>Leptospiraceae</taxon>
        <taxon>Leptospira</taxon>
    </lineage>
</organism>
<dbReference type="RefSeq" id="WP_243816248.1">
    <property type="nucleotide sequence ID" value="NZ_CP091960.1"/>
</dbReference>
<dbReference type="AlphaFoldDB" id="A0AAE9KAF1"/>
<dbReference type="Proteomes" id="UP000829829">
    <property type="component" value="Plasmid p2_LIP1512017"/>
</dbReference>
<evidence type="ECO:0000313" key="1">
    <source>
        <dbReference type="EMBL" id="UOG58935.1"/>
    </source>
</evidence>
<dbReference type="EMBL" id="CP091960">
    <property type="protein sequence ID" value="UOG58935.1"/>
    <property type="molecule type" value="Genomic_DNA"/>
</dbReference>
<protein>
    <submittedName>
        <fullName evidence="1">Uncharacterized protein</fullName>
    </submittedName>
</protein>